<dbReference type="EMBL" id="JALJZS010000001">
    <property type="protein sequence ID" value="MCP1997697.1"/>
    <property type="molecule type" value="Genomic_DNA"/>
</dbReference>
<accession>A0ACC6AEQ9</accession>
<comment type="caution">
    <text evidence="1">The sequence shown here is derived from an EMBL/GenBank/DDBJ whole genome shotgun (WGS) entry which is preliminary data.</text>
</comment>
<protein>
    <submittedName>
        <fullName evidence="1">Uncharacterized protein</fullName>
    </submittedName>
</protein>
<keyword evidence="2" id="KW-1185">Reference proteome</keyword>
<gene>
    <name evidence="1" type="ORF">J2S34_000119</name>
</gene>
<evidence type="ECO:0000313" key="1">
    <source>
        <dbReference type="EMBL" id="MCP1997697.1"/>
    </source>
</evidence>
<proteinExistence type="predicted"/>
<sequence length="43" mass="5147">MNRTLKETTVQRYPYEDHQQLCDHLAAFLDAYNFAKQLLPHII</sequence>
<name>A0ACC6AEQ9_NITWI</name>
<dbReference type="Proteomes" id="UP001205486">
    <property type="component" value="Unassembled WGS sequence"/>
</dbReference>
<evidence type="ECO:0000313" key="2">
    <source>
        <dbReference type="Proteomes" id="UP001205486"/>
    </source>
</evidence>
<organism evidence="1 2">
    <name type="scientific">Nitrobacter winogradskyi</name>
    <name type="common">Nitrobacter agilis</name>
    <dbReference type="NCBI Taxonomy" id="913"/>
    <lineage>
        <taxon>Bacteria</taxon>
        <taxon>Pseudomonadati</taxon>
        <taxon>Pseudomonadota</taxon>
        <taxon>Alphaproteobacteria</taxon>
        <taxon>Hyphomicrobiales</taxon>
        <taxon>Nitrobacteraceae</taxon>
        <taxon>Nitrobacter</taxon>
    </lineage>
</organism>
<reference evidence="1" key="1">
    <citation type="submission" date="2022-03" db="EMBL/GenBank/DDBJ databases">
        <title>Interactions between chemoautotrophic and heterotrophic bacteria.</title>
        <authorList>
            <person name="Santoro A."/>
        </authorList>
    </citation>
    <scope>NUCLEOTIDE SEQUENCE</scope>
    <source>
        <strain evidence="1">Nb-106</strain>
    </source>
</reference>